<name>A0A4Y3HX66_9VIBR</name>
<dbReference type="InterPro" id="IPR029044">
    <property type="entry name" value="Nucleotide-diphossugar_trans"/>
</dbReference>
<evidence type="ECO:0000313" key="3">
    <source>
        <dbReference type="Proteomes" id="UP000318717"/>
    </source>
</evidence>
<dbReference type="SUPFAM" id="SSF53448">
    <property type="entry name" value="Nucleotide-diphospho-sugar transferases"/>
    <property type="match status" value="1"/>
</dbReference>
<dbReference type="InterPro" id="IPR001173">
    <property type="entry name" value="Glyco_trans_2-like"/>
</dbReference>
<protein>
    <recommendedName>
        <fullName evidence="1">Glycosyltransferase 2-like domain-containing protein</fullName>
    </recommendedName>
</protein>
<dbReference type="AlphaFoldDB" id="A0A4Y3HX66"/>
<dbReference type="EMBL" id="BJLF01000009">
    <property type="protein sequence ID" value="GEA51310.1"/>
    <property type="molecule type" value="Genomic_DNA"/>
</dbReference>
<feature type="domain" description="Glycosyltransferase 2-like" evidence="1">
    <location>
        <begin position="5"/>
        <end position="114"/>
    </location>
</feature>
<evidence type="ECO:0000259" key="1">
    <source>
        <dbReference type="Pfam" id="PF00535"/>
    </source>
</evidence>
<dbReference type="Pfam" id="PF00535">
    <property type="entry name" value="Glycos_transf_2"/>
    <property type="match status" value="1"/>
</dbReference>
<accession>A0A4Y3HX66</accession>
<keyword evidence="3" id="KW-1185">Reference proteome</keyword>
<dbReference type="Proteomes" id="UP000318717">
    <property type="component" value="Unassembled WGS sequence"/>
</dbReference>
<gene>
    <name evidence="2" type="ORF">VIN01S_21140</name>
</gene>
<reference evidence="2 3" key="1">
    <citation type="submission" date="2019-06" db="EMBL/GenBank/DDBJ databases">
        <title>Whole genome shotgun sequence of Vibrio inusitatus NBRC 102082.</title>
        <authorList>
            <person name="Hosoyama A."/>
            <person name="Uohara A."/>
            <person name="Ohji S."/>
            <person name="Ichikawa N."/>
        </authorList>
    </citation>
    <scope>NUCLEOTIDE SEQUENCE [LARGE SCALE GENOMIC DNA]</scope>
    <source>
        <strain evidence="2 3">NBRC 102082</strain>
    </source>
</reference>
<dbReference type="Gene3D" id="3.90.550.10">
    <property type="entry name" value="Spore Coat Polysaccharide Biosynthesis Protein SpsA, Chain A"/>
    <property type="match status" value="1"/>
</dbReference>
<comment type="caution">
    <text evidence="2">The sequence shown here is derived from an EMBL/GenBank/DDBJ whole genome shotgun (WGS) entry which is preliminary data.</text>
</comment>
<dbReference type="CDD" id="cd00761">
    <property type="entry name" value="Glyco_tranf_GTA_type"/>
    <property type="match status" value="1"/>
</dbReference>
<organism evidence="2 3">
    <name type="scientific">Vibrio inusitatus NBRC 102082</name>
    <dbReference type="NCBI Taxonomy" id="1219070"/>
    <lineage>
        <taxon>Bacteria</taxon>
        <taxon>Pseudomonadati</taxon>
        <taxon>Pseudomonadota</taxon>
        <taxon>Gammaproteobacteria</taxon>
        <taxon>Vibrionales</taxon>
        <taxon>Vibrionaceae</taxon>
        <taxon>Vibrio</taxon>
    </lineage>
</organism>
<evidence type="ECO:0000313" key="2">
    <source>
        <dbReference type="EMBL" id="GEA51310.1"/>
    </source>
</evidence>
<sequence>MSQQLVDNIEMLKSQTYIDFEVYFGDDLSTDNSVSVIEDNIRNDIRFKLFKNDEKRFSLGNIYHLIKQAKPKDEDIIILLDGDDCLADEKTLEYLLEFYSRNDCLMTFGSFSRMNASRDSTCAKYPSWCIKLNLFRYCSWRASHLKTFKYILWKNIEPSYLTISKKEYRSNVRSFLLKGRIRNWLRIKNVRYEDIVTEDGVFVRRCDDKFFTLPMLEMARDKALYIERIMYKYNGCTSDPNFGDSNKKWSQRLLRHSAFRKSKHRPLL</sequence>
<proteinExistence type="predicted"/>